<protein>
    <submittedName>
        <fullName evidence="1">Uncharacterized protein</fullName>
    </submittedName>
</protein>
<dbReference type="AlphaFoldDB" id="A0A542BHW7"/>
<comment type="caution">
    <text evidence="1">The sequence shown here is derived from an EMBL/GenBank/DDBJ whole genome shotgun (WGS) entry which is preliminary data.</text>
</comment>
<accession>A0A542BHW7</accession>
<dbReference type="EMBL" id="VISQ01000001">
    <property type="protein sequence ID" value="TVZ69332.1"/>
    <property type="molecule type" value="Genomic_DNA"/>
</dbReference>
<organism evidence="1">
    <name type="scientific">Serratia fonticola</name>
    <dbReference type="NCBI Taxonomy" id="47917"/>
    <lineage>
        <taxon>Bacteria</taxon>
        <taxon>Pseudomonadati</taxon>
        <taxon>Pseudomonadota</taxon>
        <taxon>Gammaproteobacteria</taxon>
        <taxon>Enterobacterales</taxon>
        <taxon>Yersiniaceae</taxon>
        <taxon>Serratia</taxon>
    </lineage>
</organism>
<sequence>MRYKYIALLALAIMLVGVMGIYSGESDSDGNNDIVKPVTVTVKLNYYVANRALRPGMIVTDTDFTQKTLEVNQTAIPDWQEKAISEQEFANLLNGNGVMLQEMTLDSVLSQGMVTNLPAKIDNELIAIPLSVSLESVQNPKISNAGFVDIYLISNDNKIYREDIYKRGSSGKEYKDTRVKKFASNVWVVKDPSSQAAKKSSSTVSIIDSKEVIEQNVEKSSFREDGLSRKMIYGWFKREDIDTVIQAQVLGSFFVSPANVTTLSENISELFIGSREVTPADIVSGAPLAERKSKVVEIRGANNASKNN</sequence>
<evidence type="ECO:0000313" key="1">
    <source>
        <dbReference type="EMBL" id="TVZ69332.1"/>
    </source>
</evidence>
<reference evidence="1" key="1">
    <citation type="submission" date="2019-06" db="EMBL/GenBank/DDBJ databases">
        <authorList>
            <person name="Deangelis K."/>
            <person name="Huntemann M."/>
            <person name="Clum A."/>
            <person name="Pillay M."/>
            <person name="Palaniappan K."/>
            <person name="Varghese N."/>
            <person name="Mikhailova N."/>
            <person name="Stamatis D."/>
            <person name="Reddy T."/>
            <person name="Daum C."/>
            <person name="Shapiro N."/>
            <person name="Ivanova N."/>
            <person name="Kyrpides N."/>
            <person name="Woyke T."/>
        </authorList>
    </citation>
    <scope>NUCLEOTIDE SEQUENCE [LARGE SCALE GENOMIC DNA]</scope>
    <source>
        <strain evidence="1">128R</strain>
    </source>
</reference>
<proteinExistence type="predicted"/>
<gene>
    <name evidence="1" type="ORF">FHU10_1836</name>
</gene>
<name>A0A542BHW7_SERFO</name>
<reference evidence="1" key="2">
    <citation type="submission" date="2019-08" db="EMBL/GenBank/DDBJ databases">
        <title>Investigation of anaerobic lignin degradation for improved lignocellulosic biofuels.</title>
        <authorList>
            <person name="Deangelis K.PhD."/>
        </authorList>
    </citation>
    <scope>NUCLEOTIDE SEQUENCE [LARGE SCALE GENOMIC DNA]</scope>
    <source>
        <strain evidence="1">128R</strain>
    </source>
</reference>